<accession>A0A0H2XVM2</accession>
<gene>
    <name evidence="2" type="ordered locus">Bcen_3836</name>
</gene>
<proteinExistence type="predicted"/>
<dbReference type="InterPro" id="IPR052358">
    <property type="entry name" value="Aro_Compnd_Degr_Hydrolases"/>
</dbReference>
<feature type="domain" description="Amidohydrolase-related" evidence="1">
    <location>
        <begin position="15"/>
        <end position="275"/>
    </location>
</feature>
<dbReference type="PANTHER" id="PTHR35563">
    <property type="entry name" value="BARREL METAL-DEPENDENT HYDROLASE, PUTATIVE (AFU_ORTHOLOGUE AFUA_1G16240)-RELATED"/>
    <property type="match status" value="1"/>
</dbReference>
<dbReference type="PANTHER" id="PTHR35563:SF2">
    <property type="entry name" value="BARREL METAL-DEPENDENT HYDROLASE, PUTATIVE (AFU_ORTHOLOGUE AFUA_1G16240)-RELATED"/>
    <property type="match status" value="1"/>
</dbReference>
<name>A0A0H2XVM2_BURO1</name>
<sequence>MTRDEAGGTRFANACDCHIHIYDDAYPLAPTATFRPPHAPVAAYRRMQQALGLTRVVVVQPTGYGFDNRCTLDALAALGPQARGVATVPVDVPEAELERLHAAGMRGVRFMMLAGGTAQWRDLERMAARIAPLGWHIDLQFDGRTLGEIEATLSRLPARIVIDHTGKFLTPVAPDAPSFLALRRLLDRGHAWVKLSAPYETSRSGAPGYDDVGRLAAVLARGHSARCVWGSNWPHPNASPPPDDARLLGWLHDCAADDAIAGAILVDNAAVLYGFHADTQPETATSCAIAPVR</sequence>
<evidence type="ECO:0000259" key="1">
    <source>
        <dbReference type="Pfam" id="PF04909"/>
    </source>
</evidence>
<dbReference type="EMBL" id="CP000379">
    <property type="protein sequence ID" value="ABF78728.1"/>
    <property type="molecule type" value="Genomic_DNA"/>
</dbReference>
<protein>
    <submittedName>
        <fullName evidence="2">Amidohydrolase 2</fullName>
    </submittedName>
</protein>
<dbReference type="InterPro" id="IPR006680">
    <property type="entry name" value="Amidohydro-rel"/>
</dbReference>
<dbReference type="HOGENOM" id="CLU_064039_2_1_4"/>
<dbReference type="InterPro" id="IPR032466">
    <property type="entry name" value="Metal_Hydrolase"/>
</dbReference>
<organism evidence="2">
    <name type="scientific">Burkholderia orbicola (strain AU 1054)</name>
    <dbReference type="NCBI Taxonomy" id="331271"/>
    <lineage>
        <taxon>Bacteria</taxon>
        <taxon>Pseudomonadati</taxon>
        <taxon>Pseudomonadota</taxon>
        <taxon>Betaproteobacteria</taxon>
        <taxon>Burkholderiales</taxon>
        <taxon>Burkholderiaceae</taxon>
        <taxon>Burkholderia</taxon>
        <taxon>Burkholderia cepacia complex</taxon>
        <taxon>Burkholderia orbicola</taxon>
    </lineage>
</organism>
<dbReference type="SUPFAM" id="SSF51556">
    <property type="entry name" value="Metallo-dependent hydrolases"/>
    <property type="match status" value="1"/>
</dbReference>
<reference evidence="2" key="1">
    <citation type="submission" date="2006-05" db="EMBL/GenBank/DDBJ databases">
        <title>Complete sequence of chromosome 2 of Burkholderia cenocepacia AU 1054.</title>
        <authorList>
            <consortium name="US DOE Joint Genome Institute"/>
            <person name="Copeland A."/>
            <person name="Lucas S."/>
            <person name="Lapidus A."/>
            <person name="Barry K."/>
            <person name="Detter J.C."/>
            <person name="Glavina del Rio T."/>
            <person name="Hammon N."/>
            <person name="Israni S."/>
            <person name="Dalin E."/>
            <person name="Tice H."/>
            <person name="Pitluck S."/>
            <person name="Chain P."/>
            <person name="Malfatti S."/>
            <person name="Shin M."/>
            <person name="Vergez L."/>
            <person name="Schmutz J."/>
            <person name="Larimer F."/>
            <person name="Land M."/>
            <person name="Hauser L."/>
            <person name="Kyrpides N."/>
            <person name="Lykidis A."/>
            <person name="LiPuma J.J."/>
            <person name="Konstantinidis K."/>
            <person name="Tiedje J.M."/>
            <person name="Richardson P."/>
        </authorList>
    </citation>
    <scope>NUCLEOTIDE SEQUENCE [LARGE SCALE GENOMIC DNA]</scope>
    <source>
        <strain evidence="2">AU 1054</strain>
    </source>
</reference>
<keyword evidence="2" id="KW-0378">Hydrolase</keyword>
<dbReference type="Gene3D" id="3.20.20.140">
    <property type="entry name" value="Metal-dependent hydrolases"/>
    <property type="match status" value="1"/>
</dbReference>
<dbReference type="AlphaFoldDB" id="A0A0H2XVM2"/>
<dbReference type="Pfam" id="PF04909">
    <property type="entry name" value="Amidohydro_2"/>
    <property type="match status" value="1"/>
</dbReference>
<dbReference type="GO" id="GO:0016787">
    <property type="term" value="F:hydrolase activity"/>
    <property type="evidence" value="ECO:0007669"/>
    <property type="project" value="UniProtKB-KW"/>
</dbReference>
<evidence type="ECO:0000313" key="2">
    <source>
        <dbReference type="EMBL" id="ABF78728.1"/>
    </source>
</evidence>